<evidence type="ECO:0000259" key="7">
    <source>
        <dbReference type="Pfam" id="PF18052"/>
    </source>
</evidence>
<evidence type="ECO:0000313" key="8">
    <source>
        <dbReference type="EnsemblPlants" id="AET2Gv20048500.2"/>
    </source>
</evidence>
<dbReference type="CDD" id="cd14798">
    <property type="entry name" value="RX-CC_like"/>
    <property type="match status" value="1"/>
</dbReference>
<dbReference type="InterPro" id="IPR041118">
    <property type="entry name" value="Rx_N"/>
</dbReference>
<organism evidence="8 9">
    <name type="scientific">Aegilops tauschii subsp. strangulata</name>
    <name type="common">Goatgrass</name>
    <dbReference type="NCBI Taxonomy" id="200361"/>
    <lineage>
        <taxon>Eukaryota</taxon>
        <taxon>Viridiplantae</taxon>
        <taxon>Streptophyta</taxon>
        <taxon>Embryophyta</taxon>
        <taxon>Tracheophyta</taxon>
        <taxon>Spermatophyta</taxon>
        <taxon>Magnoliopsida</taxon>
        <taxon>Liliopsida</taxon>
        <taxon>Poales</taxon>
        <taxon>Poaceae</taxon>
        <taxon>BOP clade</taxon>
        <taxon>Pooideae</taxon>
        <taxon>Triticodae</taxon>
        <taxon>Triticeae</taxon>
        <taxon>Triticinae</taxon>
        <taxon>Aegilops</taxon>
    </lineage>
</organism>
<keyword evidence="9" id="KW-1185">Reference proteome</keyword>
<evidence type="ECO:0000256" key="5">
    <source>
        <dbReference type="ARBA" id="ARBA00022821"/>
    </source>
</evidence>
<dbReference type="PANTHER" id="PTHR19338:SF16">
    <property type="entry name" value="AAA+ ATPASE DOMAIN-CONTAINING PROTEIN"/>
    <property type="match status" value="1"/>
</dbReference>
<evidence type="ECO:0000313" key="9">
    <source>
        <dbReference type="Proteomes" id="UP000015105"/>
    </source>
</evidence>
<keyword evidence="3" id="KW-0677">Repeat</keyword>
<dbReference type="PANTHER" id="PTHR19338">
    <property type="entry name" value="TRANSLOCASE OF INNER MITOCHONDRIAL MEMBRANE 13 HOMOLOG"/>
    <property type="match status" value="1"/>
</dbReference>
<dbReference type="Proteomes" id="UP000015105">
    <property type="component" value="Chromosome 2D"/>
</dbReference>
<keyword evidence="5" id="KW-0611">Plant defense</keyword>
<dbReference type="GO" id="GO:0006952">
    <property type="term" value="P:defense response"/>
    <property type="evidence" value="ECO:0007669"/>
    <property type="project" value="UniProtKB-KW"/>
</dbReference>
<protein>
    <recommendedName>
        <fullName evidence="7">Disease resistance N-terminal domain-containing protein</fullName>
    </recommendedName>
</protein>
<feature type="domain" description="Disease resistance N-terminal" evidence="7">
    <location>
        <begin position="36"/>
        <end position="123"/>
    </location>
</feature>
<comment type="similarity">
    <text evidence="1">Belongs to the disease resistance NB-LRR family.</text>
</comment>
<dbReference type="Gene3D" id="1.20.5.4130">
    <property type="match status" value="1"/>
</dbReference>
<dbReference type="EnsemblPlants" id="AET2Gv20048500.2">
    <property type="protein sequence ID" value="AET2Gv20048500.2"/>
    <property type="gene ID" value="AET2Gv20048500"/>
</dbReference>
<dbReference type="GO" id="GO:0000166">
    <property type="term" value="F:nucleotide binding"/>
    <property type="evidence" value="ECO:0007669"/>
    <property type="project" value="UniProtKB-KW"/>
</dbReference>
<feature type="region of interest" description="Disordered" evidence="6">
    <location>
        <begin position="1"/>
        <end position="20"/>
    </location>
</feature>
<sequence>MLVQAPKRTSSTVRPTTKQQSNYTTQAISMDLATGAIGDLLPKLVELLKGEYKLKENVREGVLSLEREMRSMHAALRKVAEVPRDQLDEKVKLWAGEVREVSFDMEDVVDKFLVRVVDDTSKPAPNSKKLKQLTKMMVGLFTKGKDHHEIIDAIEDINKQVQEVANMHGRYPNDNIVTTPAAVAPIDPRLGALYTEVTDLVGIAGKRDQDLMKLLSEGDNVSK</sequence>
<dbReference type="InterPro" id="IPR038005">
    <property type="entry name" value="RX-like_CC"/>
</dbReference>
<feature type="compositionally biased region" description="Polar residues" evidence="6">
    <location>
        <begin position="7"/>
        <end position="20"/>
    </location>
</feature>
<accession>A0A453AA75</accession>
<evidence type="ECO:0000256" key="1">
    <source>
        <dbReference type="ARBA" id="ARBA00008894"/>
    </source>
</evidence>
<keyword evidence="4" id="KW-0547">Nucleotide-binding</keyword>
<dbReference type="Gramene" id="AET2Gv20048500.2">
    <property type="protein sequence ID" value="AET2Gv20048500.2"/>
    <property type="gene ID" value="AET2Gv20048500"/>
</dbReference>
<dbReference type="Pfam" id="PF18052">
    <property type="entry name" value="Rx_N"/>
    <property type="match status" value="1"/>
</dbReference>
<evidence type="ECO:0000256" key="4">
    <source>
        <dbReference type="ARBA" id="ARBA00022741"/>
    </source>
</evidence>
<dbReference type="AlphaFoldDB" id="A0A453AA75"/>
<reference evidence="8" key="4">
    <citation type="submission" date="2019-03" db="UniProtKB">
        <authorList>
            <consortium name="EnsemblPlants"/>
        </authorList>
    </citation>
    <scope>IDENTIFICATION</scope>
</reference>
<evidence type="ECO:0000256" key="6">
    <source>
        <dbReference type="SAM" id="MobiDB-lite"/>
    </source>
</evidence>
<reference evidence="8" key="3">
    <citation type="journal article" date="2017" name="Nature">
        <title>Genome sequence of the progenitor of the wheat D genome Aegilops tauschii.</title>
        <authorList>
            <person name="Luo M.C."/>
            <person name="Gu Y.Q."/>
            <person name="Puiu D."/>
            <person name="Wang H."/>
            <person name="Twardziok S.O."/>
            <person name="Deal K.R."/>
            <person name="Huo N."/>
            <person name="Zhu T."/>
            <person name="Wang L."/>
            <person name="Wang Y."/>
            <person name="McGuire P.E."/>
            <person name="Liu S."/>
            <person name="Long H."/>
            <person name="Ramasamy R.K."/>
            <person name="Rodriguez J.C."/>
            <person name="Van S.L."/>
            <person name="Yuan L."/>
            <person name="Wang Z."/>
            <person name="Xia Z."/>
            <person name="Xiao L."/>
            <person name="Anderson O.D."/>
            <person name="Ouyang S."/>
            <person name="Liang Y."/>
            <person name="Zimin A.V."/>
            <person name="Pertea G."/>
            <person name="Qi P."/>
            <person name="Bennetzen J.L."/>
            <person name="Dai X."/>
            <person name="Dawson M.W."/>
            <person name="Muller H.G."/>
            <person name="Kugler K."/>
            <person name="Rivarola-Duarte L."/>
            <person name="Spannagl M."/>
            <person name="Mayer K.F.X."/>
            <person name="Lu F.H."/>
            <person name="Bevan M.W."/>
            <person name="Leroy P."/>
            <person name="Li P."/>
            <person name="You F.M."/>
            <person name="Sun Q."/>
            <person name="Liu Z."/>
            <person name="Lyons E."/>
            <person name="Wicker T."/>
            <person name="Salzberg S.L."/>
            <person name="Devos K.M."/>
            <person name="Dvorak J."/>
        </authorList>
    </citation>
    <scope>NUCLEOTIDE SEQUENCE [LARGE SCALE GENOMIC DNA]</scope>
    <source>
        <strain evidence="8">cv. AL8/78</strain>
    </source>
</reference>
<keyword evidence="2" id="KW-0433">Leucine-rich repeat</keyword>
<proteinExistence type="inferred from homology"/>
<name>A0A453AA75_AEGTS</name>
<reference evidence="8" key="5">
    <citation type="journal article" date="2021" name="G3 (Bethesda)">
        <title>Aegilops tauschii genome assembly Aet v5.0 features greater sequence contiguity and improved annotation.</title>
        <authorList>
            <person name="Wang L."/>
            <person name="Zhu T."/>
            <person name="Rodriguez J.C."/>
            <person name="Deal K.R."/>
            <person name="Dubcovsky J."/>
            <person name="McGuire P.E."/>
            <person name="Lux T."/>
            <person name="Spannagl M."/>
            <person name="Mayer K.F.X."/>
            <person name="Baldrich P."/>
            <person name="Meyers B.C."/>
            <person name="Huo N."/>
            <person name="Gu Y.Q."/>
            <person name="Zhou H."/>
            <person name="Devos K.M."/>
            <person name="Bennetzen J.L."/>
            <person name="Unver T."/>
            <person name="Budak H."/>
            <person name="Gulick P.J."/>
            <person name="Galiba G."/>
            <person name="Kalapos B."/>
            <person name="Nelson D.R."/>
            <person name="Li P."/>
            <person name="You F.M."/>
            <person name="Luo M.C."/>
            <person name="Dvorak J."/>
        </authorList>
    </citation>
    <scope>NUCLEOTIDE SEQUENCE [LARGE SCALE GENOMIC DNA]</scope>
    <source>
        <strain evidence="8">cv. AL8/78</strain>
    </source>
</reference>
<evidence type="ECO:0000256" key="3">
    <source>
        <dbReference type="ARBA" id="ARBA00022737"/>
    </source>
</evidence>
<reference evidence="9" key="2">
    <citation type="journal article" date="2017" name="Nat. Plants">
        <title>The Aegilops tauschii genome reveals multiple impacts of transposons.</title>
        <authorList>
            <person name="Zhao G."/>
            <person name="Zou C."/>
            <person name="Li K."/>
            <person name="Wang K."/>
            <person name="Li T."/>
            <person name="Gao L."/>
            <person name="Zhang X."/>
            <person name="Wang H."/>
            <person name="Yang Z."/>
            <person name="Liu X."/>
            <person name="Jiang W."/>
            <person name="Mao L."/>
            <person name="Kong X."/>
            <person name="Jiao Y."/>
            <person name="Jia J."/>
        </authorList>
    </citation>
    <scope>NUCLEOTIDE SEQUENCE [LARGE SCALE GENOMIC DNA]</scope>
    <source>
        <strain evidence="9">cv. AL8/78</strain>
    </source>
</reference>
<reference evidence="9" key="1">
    <citation type="journal article" date="2014" name="Science">
        <title>Ancient hybridizations among the ancestral genomes of bread wheat.</title>
        <authorList>
            <consortium name="International Wheat Genome Sequencing Consortium,"/>
            <person name="Marcussen T."/>
            <person name="Sandve S.R."/>
            <person name="Heier L."/>
            <person name="Spannagl M."/>
            <person name="Pfeifer M."/>
            <person name="Jakobsen K.S."/>
            <person name="Wulff B.B."/>
            <person name="Steuernagel B."/>
            <person name="Mayer K.F."/>
            <person name="Olsen O.A."/>
        </authorList>
    </citation>
    <scope>NUCLEOTIDE SEQUENCE [LARGE SCALE GENOMIC DNA]</scope>
    <source>
        <strain evidence="9">cv. AL8/78</strain>
    </source>
</reference>
<evidence type="ECO:0000256" key="2">
    <source>
        <dbReference type="ARBA" id="ARBA00022614"/>
    </source>
</evidence>